<proteinExistence type="predicted"/>
<accession>A0A0V1M937</accession>
<gene>
    <name evidence="1" type="ORF">T10_10676</name>
</gene>
<sequence length="67" mass="7629">MLGLFTTMTLLSSTVNLVAHLPCTFRDKWPHKSNNLNSVLLAELILIVVEKQHFLSIVRLASYYIIT</sequence>
<dbReference type="AlphaFoldDB" id="A0A0V1M937"/>
<evidence type="ECO:0000313" key="2">
    <source>
        <dbReference type="Proteomes" id="UP000054843"/>
    </source>
</evidence>
<keyword evidence="2" id="KW-1185">Reference proteome</keyword>
<organism evidence="1 2">
    <name type="scientific">Trichinella papuae</name>
    <dbReference type="NCBI Taxonomy" id="268474"/>
    <lineage>
        <taxon>Eukaryota</taxon>
        <taxon>Metazoa</taxon>
        <taxon>Ecdysozoa</taxon>
        <taxon>Nematoda</taxon>
        <taxon>Enoplea</taxon>
        <taxon>Dorylaimia</taxon>
        <taxon>Trichinellida</taxon>
        <taxon>Trichinellidae</taxon>
        <taxon>Trichinella</taxon>
    </lineage>
</organism>
<reference evidence="1 2" key="1">
    <citation type="submission" date="2015-01" db="EMBL/GenBank/DDBJ databases">
        <title>Evolution of Trichinella species and genotypes.</title>
        <authorList>
            <person name="Korhonen P.K."/>
            <person name="Edoardo P."/>
            <person name="Giuseppe L.R."/>
            <person name="Gasser R.B."/>
        </authorList>
    </citation>
    <scope>NUCLEOTIDE SEQUENCE [LARGE SCALE GENOMIC DNA]</scope>
    <source>
        <strain evidence="1">ISS1980</strain>
    </source>
</reference>
<protein>
    <submittedName>
        <fullName evidence="1">Uncharacterized protein</fullName>
    </submittedName>
</protein>
<dbReference type="Proteomes" id="UP000054843">
    <property type="component" value="Unassembled WGS sequence"/>
</dbReference>
<evidence type="ECO:0000313" key="1">
    <source>
        <dbReference type="EMBL" id="KRZ68365.1"/>
    </source>
</evidence>
<name>A0A0V1M937_9BILA</name>
<comment type="caution">
    <text evidence="1">The sequence shown here is derived from an EMBL/GenBank/DDBJ whole genome shotgun (WGS) entry which is preliminary data.</text>
</comment>
<dbReference type="EMBL" id="JYDO01000167">
    <property type="protein sequence ID" value="KRZ68365.1"/>
    <property type="molecule type" value="Genomic_DNA"/>
</dbReference>